<dbReference type="OrthoDB" id="278510at2759"/>
<organism evidence="1 2">
    <name type="scientific">Angomonas deanei</name>
    <dbReference type="NCBI Taxonomy" id="59799"/>
    <lineage>
        <taxon>Eukaryota</taxon>
        <taxon>Discoba</taxon>
        <taxon>Euglenozoa</taxon>
        <taxon>Kinetoplastea</taxon>
        <taxon>Metakinetoplastina</taxon>
        <taxon>Trypanosomatida</taxon>
        <taxon>Trypanosomatidae</taxon>
        <taxon>Strigomonadinae</taxon>
        <taxon>Angomonas</taxon>
    </lineage>
</organism>
<dbReference type="AlphaFoldDB" id="A0A7G2CSA5"/>
<evidence type="ECO:0000313" key="1">
    <source>
        <dbReference type="EMBL" id="CAD2222249.1"/>
    </source>
</evidence>
<accession>A0A7G2CSA5</accession>
<proteinExistence type="predicted"/>
<evidence type="ECO:0000313" key="2">
    <source>
        <dbReference type="Proteomes" id="UP000515908"/>
    </source>
</evidence>
<dbReference type="Proteomes" id="UP000515908">
    <property type="component" value="Chromosome 25"/>
</dbReference>
<dbReference type="EMBL" id="LR877169">
    <property type="protein sequence ID" value="CAD2222249.1"/>
    <property type="molecule type" value="Genomic_DNA"/>
</dbReference>
<dbReference type="SUPFAM" id="SSF48371">
    <property type="entry name" value="ARM repeat"/>
    <property type="match status" value="1"/>
</dbReference>
<keyword evidence="2" id="KW-1185">Reference proteome</keyword>
<protein>
    <submittedName>
        <fullName evidence="1">Uncharacterized protein</fullName>
    </submittedName>
</protein>
<gene>
    <name evidence="1" type="ORF">ADEAN_000978900</name>
</gene>
<dbReference type="VEuPathDB" id="TriTrypDB:ADEAN_000978900"/>
<sequence length="1121" mass="126753">MSSYTFRYADEAPCPDVTPEMLSHLTHAAQVALGTSDANERRTAESQLLLLSAYDNWDITRTVFRLSTDNYLRFVAAKGILFIVRNELGPAERVDVQHFVLNYLRERSNAGERLPRYLLNIIYNIFASAAFNNWKIQIIKRSNMTNGGDAIEGEEQLEATGVAMVKLMQHYLPAEEVMNCMSEVVGYFGQEVKKTHLEYILPLFVKDILLCFFSVVASELNNLPDQALQLCVLVLESVPNLAGGLDFRLTSDKTITLMEWYLWKDPLFLVLDYTCNVVVNMPQSPLAWQCSRLIRLCSLISSAEEQFIITRDEFYLKFVSFSESIVLRPDSPDRLELACAVLVNIFERAADVMIDYFQRFPQAITSWVQATMNIVREYNDDEEELRQQLLHLCYLLAERLLPRGTHFMDSLEDYIYDTGRGELVYRPRGMEAAQGPLDEQNSAMLSEGILMVFNLYFNTVMKKAHLQEDSEELRTDVGLYLHNERTLSPLSELLFTDKVELLPIVTERLTRCIYQYAECMKVRNSGGGNQSTIEELVNLIVEERESEESKALLTQLYREPPASMVLLLSHVCLSRLSVIISTIAIAAHNGTMRDLNVFNIIAQFGQQLFTPEDDVTLSLLECMDLLENSPGGKEENPQNNRPKLHQGILRSFFFFSTCVYESEHARQTPFYEITLNLLRFVILYHADIPVLLMDANVLLHRMLKGGVGVSFIGSDKLYAIIKAVKTNSVRLPGADSGPRGLEARSKFLTVFTEAAEIRYYAGYAVDNVIDTLIGQILHGNNLQRNPDQALQDALSVTEGCRQPDTLHCILEGLLEHASTVGETLMSSTSLLLDWLARLCELSGKYLDNGHRNPINWQLANFVMSCLNRFFNAAAVSTGGNKFTFATDSVREDIVYSVSSVLYSLSSSSWCNIGVIMYYQRASVESFFLGAVQVLLSVSPSLLMSSKEGQKKVFDAILSALSGVGATFDLLNALFLRHNIWESLLQYLCRCLSYNFSSDVLTIMHRITFNDDQRRGDGPSEQISRATFGRAYQEVVMQIVTVPYIEKRDMNNAFGILTHCFNAAPQECEIVTQKLLSFSAAYHRVRIRMILNTFQQDRSTDCMSAYLNVFGLTSGVPSLTAW</sequence>
<dbReference type="InterPro" id="IPR016024">
    <property type="entry name" value="ARM-type_fold"/>
</dbReference>
<reference evidence="1 2" key="1">
    <citation type="submission" date="2020-08" db="EMBL/GenBank/DDBJ databases">
        <authorList>
            <person name="Newling K."/>
            <person name="Davey J."/>
            <person name="Forrester S."/>
        </authorList>
    </citation>
    <scope>NUCLEOTIDE SEQUENCE [LARGE SCALE GENOMIC DNA]</scope>
    <source>
        <strain evidence="2">Crithidia deanei Carvalho (ATCC PRA-265)</strain>
    </source>
</reference>
<name>A0A7G2CSA5_9TRYP</name>